<keyword evidence="10" id="KW-1185">Reference proteome</keyword>
<evidence type="ECO:0000256" key="6">
    <source>
        <dbReference type="SAM" id="MobiDB-lite"/>
    </source>
</evidence>
<feature type="region of interest" description="Disordered" evidence="6">
    <location>
        <begin position="184"/>
        <end position="209"/>
    </location>
</feature>
<feature type="domain" description="Large ribosomal subunit protein bL25 L25" evidence="7">
    <location>
        <begin position="8"/>
        <end position="92"/>
    </location>
</feature>
<dbReference type="InterPro" id="IPR037121">
    <property type="entry name" value="Ribosomal_bL25_C"/>
</dbReference>
<keyword evidence="1 5" id="KW-0699">rRNA-binding</keyword>
<evidence type="ECO:0000256" key="2">
    <source>
        <dbReference type="ARBA" id="ARBA00022884"/>
    </source>
</evidence>
<dbReference type="GO" id="GO:0008097">
    <property type="term" value="F:5S rRNA binding"/>
    <property type="evidence" value="ECO:0007669"/>
    <property type="project" value="InterPro"/>
</dbReference>
<dbReference type="GO" id="GO:0003735">
    <property type="term" value="F:structural constituent of ribosome"/>
    <property type="evidence" value="ECO:0007669"/>
    <property type="project" value="InterPro"/>
</dbReference>
<dbReference type="CDD" id="cd00495">
    <property type="entry name" value="Ribosomal_L25_TL5_CTC"/>
    <property type="match status" value="1"/>
</dbReference>
<keyword evidence="4 5" id="KW-0687">Ribonucleoprotein</keyword>
<dbReference type="Proteomes" id="UP000319746">
    <property type="component" value="Unassembled WGS sequence"/>
</dbReference>
<dbReference type="InterPro" id="IPR001021">
    <property type="entry name" value="Ribosomal_bL25_long"/>
</dbReference>
<dbReference type="InterPro" id="IPR029751">
    <property type="entry name" value="Ribosomal_L25_dom"/>
</dbReference>
<comment type="subunit">
    <text evidence="5">Part of the 50S ribosomal subunit; part of the 5S rRNA/L5/L18/L25 subcomplex. Contacts the 5S rRNA. Binds to the 5S rRNA independently of L5 and L18.</text>
</comment>
<dbReference type="GO" id="GO:0006412">
    <property type="term" value="P:translation"/>
    <property type="evidence" value="ECO:0007669"/>
    <property type="project" value="UniProtKB-UniRule"/>
</dbReference>
<keyword evidence="2 5" id="KW-0694">RNA-binding</keyword>
<comment type="similarity">
    <text evidence="5">Belongs to the bacterial ribosomal protein bL25 family. CTC subfamily.</text>
</comment>
<dbReference type="AlphaFoldDB" id="A0A543AF86"/>
<dbReference type="InterPro" id="IPR020057">
    <property type="entry name" value="Ribosomal_bL25_b-dom"/>
</dbReference>
<dbReference type="OrthoDB" id="5242980at2"/>
<evidence type="ECO:0000256" key="1">
    <source>
        <dbReference type="ARBA" id="ARBA00022730"/>
    </source>
</evidence>
<dbReference type="Gene3D" id="2.40.240.10">
    <property type="entry name" value="Ribosomal Protein L25, Chain P"/>
    <property type="match status" value="1"/>
</dbReference>
<dbReference type="GO" id="GO:0022625">
    <property type="term" value="C:cytosolic large ribosomal subunit"/>
    <property type="evidence" value="ECO:0007669"/>
    <property type="project" value="TreeGrafter"/>
</dbReference>
<dbReference type="HAMAP" id="MF_01334">
    <property type="entry name" value="Ribosomal_bL25_CTC"/>
    <property type="match status" value="1"/>
</dbReference>
<comment type="function">
    <text evidence="5">This is one of the proteins that binds to the 5S RNA in the ribosome where it forms part of the central protuberance.</text>
</comment>
<proteinExistence type="inferred from homology"/>
<dbReference type="RefSeq" id="WP_141866723.1">
    <property type="nucleotide sequence ID" value="NZ_BAABAN010000005.1"/>
</dbReference>
<accession>A0A543AF86</accession>
<reference evidence="9 10" key="1">
    <citation type="submission" date="2019-06" db="EMBL/GenBank/DDBJ databases">
        <title>Sequencing the genomes of 1000 actinobacteria strains.</title>
        <authorList>
            <person name="Klenk H.-P."/>
        </authorList>
    </citation>
    <scope>NUCLEOTIDE SEQUENCE [LARGE SCALE GENOMIC DNA]</scope>
    <source>
        <strain evidence="9 10">DSM 24083</strain>
    </source>
</reference>
<dbReference type="Gene3D" id="2.170.120.20">
    <property type="entry name" value="Ribosomal protein L25, beta domain"/>
    <property type="match status" value="1"/>
</dbReference>
<dbReference type="SUPFAM" id="SSF50715">
    <property type="entry name" value="Ribosomal protein L25-like"/>
    <property type="match status" value="1"/>
</dbReference>
<evidence type="ECO:0000259" key="7">
    <source>
        <dbReference type="Pfam" id="PF01386"/>
    </source>
</evidence>
<dbReference type="EMBL" id="VFOU01000003">
    <property type="protein sequence ID" value="TQL71248.1"/>
    <property type="molecule type" value="Genomic_DNA"/>
</dbReference>
<dbReference type="Pfam" id="PF01386">
    <property type="entry name" value="Ribosomal_L25p"/>
    <property type="match status" value="1"/>
</dbReference>
<dbReference type="InterPro" id="IPR020056">
    <property type="entry name" value="Rbsml_bL25/Gln-tRNA_synth_N"/>
</dbReference>
<evidence type="ECO:0000259" key="8">
    <source>
        <dbReference type="Pfam" id="PF14693"/>
    </source>
</evidence>
<evidence type="ECO:0000256" key="3">
    <source>
        <dbReference type="ARBA" id="ARBA00022980"/>
    </source>
</evidence>
<organism evidence="9 10">
    <name type="scientific">Enteractinococcus coprophilus</name>
    <dbReference type="NCBI Taxonomy" id="1027633"/>
    <lineage>
        <taxon>Bacteria</taxon>
        <taxon>Bacillati</taxon>
        <taxon>Actinomycetota</taxon>
        <taxon>Actinomycetes</taxon>
        <taxon>Micrococcales</taxon>
        <taxon>Micrococcaceae</taxon>
    </lineage>
</organism>
<name>A0A543AF86_9MICC</name>
<evidence type="ECO:0000313" key="10">
    <source>
        <dbReference type="Proteomes" id="UP000319746"/>
    </source>
</evidence>
<protein>
    <recommendedName>
        <fullName evidence="5">Large ribosomal subunit protein bL25</fullName>
    </recommendedName>
    <alternativeName>
        <fullName evidence="5">General stress protein CTC</fullName>
    </alternativeName>
</protein>
<evidence type="ECO:0000313" key="9">
    <source>
        <dbReference type="EMBL" id="TQL71248.1"/>
    </source>
</evidence>
<evidence type="ECO:0000256" key="4">
    <source>
        <dbReference type="ARBA" id="ARBA00023274"/>
    </source>
</evidence>
<dbReference type="PANTHER" id="PTHR33284:SF1">
    <property type="entry name" value="RIBOSOMAL PROTEIN L25_GLN-TRNA SYNTHETASE, ANTI-CODON-BINDING DOMAIN-CONTAINING PROTEIN"/>
    <property type="match status" value="1"/>
</dbReference>
<comment type="caution">
    <text evidence="9">The sequence shown here is derived from an EMBL/GenBank/DDBJ whole genome shotgun (WGS) entry which is preliminary data.</text>
</comment>
<gene>
    <name evidence="5" type="primary">rplY</name>
    <name evidence="5" type="synonym">ctc</name>
    <name evidence="9" type="ORF">FB556_1720</name>
</gene>
<keyword evidence="3 5" id="KW-0689">Ribosomal protein</keyword>
<evidence type="ECO:0000256" key="5">
    <source>
        <dbReference type="HAMAP-Rule" id="MF_01334"/>
    </source>
</evidence>
<dbReference type="InterPro" id="IPR011035">
    <property type="entry name" value="Ribosomal_bL25/Gln-tRNA_synth"/>
</dbReference>
<sequence length="209" mass="23172">MAIDYIELAVETRTDFGKGASRRARRDGYIPAVLYGHGEEPRHLLLPRHEGFLALRNPNQLLRLTEGDNSEMALPKDIQRNPLKEEVDHVDLILVRRGERVTVDVWIEVIGEPAPEHAYVLDVTSIPVEADALDLPEHVQIDVTDRKAGEHVYAPDVILPEGVTIDLEDDYLIATVDEIVEQDLGEDTDDATGEVPTVAEEAAAAEDAE</sequence>
<dbReference type="InterPro" id="IPR020930">
    <property type="entry name" value="Ribosomal_uL5_bac-type"/>
</dbReference>
<dbReference type="Pfam" id="PF14693">
    <property type="entry name" value="Ribosomal_TL5_C"/>
    <property type="match status" value="1"/>
</dbReference>
<feature type="domain" description="Large ribosomal subunit protein bL25 beta" evidence="8">
    <location>
        <begin position="101"/>
        <end position="177"/>
    </location>
</feature>
<dbReference type="NCBIfam" id="NF004131">
    <property type="entry name" value="PRK05618.2-1"/>
    <property type="match status" value="1"/>
</dbReference>
<dbReference type="PANTHER" id="PTHR33284">
    <property type="entry name" value="RIBOSOMAL PROTEIN L25/GLN-TRNA SYNTHETASE, ANTI-CODON-BINDING DOMAIN-CONTAINING PROTEIN"/>
    <property type="match status" value="1"/>
</dbReference>
<dbReference type="NCBIfam" id="TIGR00731">
    <property type="entry name" value="bL25_bact_ctc"/>
    <property type="match status" value="1"/>
</dbReference>